<organism evidence="2 3">
    <name type="scientific">Ficus carica</name>
    <name type="common">Common fig</name>
    <dbReference type="NCBI Taxonomy" id="3494"/>
    <lineage>
        <taxon>Eukaryota</taxon>
        <taxon>Viridiplantae</taxon>
        <taxon>Streptophyta</taxon>
        <taxon>Embryophyta</taxon>
        <taxon>Tracheophyta</taxon>
        <taxon>Spermatophyta</taxon>
        <taxon>Magnoliopsida</taxon>
        <taxon>eudicotyledons</taxon>
        <taxon>Gunneridae</taxon>
        <taxon>Pentapetalae</taxon>
        <taxon>rosids</taxon>
        <taxon>fabids</taxon>
        <taxon>Rosales</taxon>
        <taxon>Moraceae</taxon>
        <taxon>Ficeae</taxon>
        <taxon>Ficus</taxon>
    </lineage>
</organism>
<feature type="domain" description="AB hydrolase-1" evidence="1">
    <location>
        <begin position="25"/>
        <end position="134"/>
    </location>
</feature>
<dbReference type="Gene3D" id="3.40.50.1820">
    <property type="entry name" value="alpha/beta hydrolase"/>
    <property type="match status" value="1"/>
</dbReference>
<comment type="caution">
    <text evidence="2">The sequence shown here is derived from an EMBL/GenBank/DDBJ whole genome shotgun (WGS) entry which is preliminary data.</text>
</comment>
<name>A0AA87ZNP2_FICCA</name>
<dbReference type="GO" id="GO:0080030">
    <property type="term" value="F:methyl indole-3-acetate esterase activity"/>
    <property type="evidence" value="ECO:0007669"/>
    <property type="project" value="TreeGrafter"/>
</dbReference>
<evidence type="ECO:0000259" key="1">
    <source>
        <dbReference type="Pfam" id="PF12697"/>
    </source>
</evidence>
<dbReference type="InterPro" id="IPR045889">
    <property type="entry name" value="MES/HNL"/>
</dbReference>
<dbReference type="SUPFAM" id="SSF53474">
    <property type="entry name" value="alpha/beta-Hydrolases"/>
    <property type="match status" value="1"/>
</dbReference>
<dbReference type="InterPro" id="IPR000073">
    <property type="entry name" value="AB_hydrolase_1"/>
</dbReference>
<dbReference type="PANTHER" id="PTHR10992:SF1066">
    <property type="entry name" value="METHYL JASMONATE ESTERASE 1"/>
    <property type="match status" value="1"/>
</dbReference>
<protein>
    <recommendedName>
        <fullName evidence="1">AB hydrolase-1 domain-containing protein</fullName>
    </recommendedName>
</protein>
<dbReference type="Proteomes" id="UP001187192">
    <property type="component" value="Unassembled WGS sequence"/>
</dbReference>
<gene>
    <name evidence="2" type="ORF">TIFTF001_002593</name>
</gene>
<dbReference type="PANTHER" id="PTHR10992">
    <property type="entry name" value="METHYLESTERASE FAMILY MEMBER"/>
    <property type="match status" value="1"/>
</dbReference>
<evidence type="ECO:0000313" key="3">
    <source>
        <dbReference type="Proteomes" id="UP001187192"/>
    </source>
</evidence>
<dbReference type="GO" id="GO:0080032">
    <property type="term" value="F:methyl jasmonate esterase activity"/>
    <property type="evidence" value="ECO:0007669"/>
    <property type="project" value="TreeGrafter"/>
</dbReference>
<dbReference type="GO" id="GO:0009694">
    <property type="term" value="P:jasmonic acid metabolic process"/>
    <property type="evidence" value="ECO:0007669"/>
    <property type="project" value="TreeGrafter"/>
</dbReference>
<dbReference type="EMBL" id="BTGU01000002">
    <property type="protein sequence ID" value="GMN29881.1"/>
    <property type="molecule type" value="Genomic_DNA"/>
</dbReference>
<dbReference type="GO" id="GO:0009696">
    <property type="term" value="P:salicylic acid metabolic process"/>
    <property type="evidence" value="ECO:0007669"/>
    <property type="project" value="TreeGrafter"/>
</dbReference>
<evidence type="ECO:0000313" key="2">
    <source>
        <dbReference type="EMBL" id="GMN29881.1"/>
    </source>
</evidence>
<dbReference type="AlphaFoldDB" id="A0AA87ZNP2"/>
<reference evidence="2" key="1">
    <citation type="submission" date="2023-07" db="EMBL/GenBank/DDBJ databases">
        <title>draft genome sequence of fig (Ficus carica).</title>
        <authorList>
            <person name="Takahashi T."/>
            <person name="Nishimura K."/>
        </authorList>
    </citation>
    <scope>NUCLEOTIDE SEQUENCE</scope>
</reference>
<dbReference type="Pfam" id="PF12697">
    <property type="entry name" value="Abhydrolase_6"/>
    <property type="match status" value="1"/>
</dbReference>
<accession>A0AA87ZNP2</accession>
<sequence>MLSLGIKTNNFITKKALCVGSWAGHGTWCWYKIITLLQSYGYNVTVFDLTTSGINPRQIIDLNFSSVLDYVLQPLIDFMASLKPKERVILVGHSLARLGMSVAIERFSKKISAVLFVTAFMPGPNLTYITIAEDAKFINVVAFKIIVTFNFPLFTAEALVLKQTKLTKGKNGSVHRVFIVCDQDLAIDDGLQRWMIERNPPTEVNVINGIDHMVMFTRPLKLFSYLGQIAEKYD</sequence>
<keyword evidence="3" id="KW-1185">Reference proteome</keyword>
<proteinExistence type="predicted"/>
<dbReference type="GO" id="GO:0080031">
    <property type="term" value="F:methyl salicylate esterase activity"/>
    <property type="evidence" value="ECO:0007669"/>
    <property type="project" value="TreeGrafter"/>
</dbReference>
<dbReference type="InterPro" id="IPR029058">
    <property type="entry name" value="AB_hydrolase_fold"/>
</dbReference>